<evidence type="ECO:0000256" key="5">
    <source>
        <dbReference type="ARBA" id="ARBA00022840"/>
    </source>
</evidence>
<organism evidence="9">
    <name type="scientific">Tanacetum cinerariifolium</name>
    <name type="common">Dalmatian daisy</name>
    <name type="synonym">Chrysanthemum cinerariifolium</name>
    <dbReference type="NCBI Taxonomy" id="118510"/>
    <lineage>
        <taxon>Eukaryota</taxon>
        <taxon>Viridiplantae</taxon>
        <taxon>Streptophyta</taxon>
        <taxon>Embryophyta</taxon>
        <taxon>Tracheophyta</taxon>
        <taxon>Spermatophyta</taxon>
        <taxon>Magnoliopsida</taxon>
        <taxon>eudicotyledons</taxon>
        <taxon>Gunneridae</taxon>
        <taxon>Pentapetalae</taxon>
        <taxon>asterids</taxon>
        <taxon>campanulids</taxon>
        <taxon>Asterales</taxon>
        <taxon>Asteraceae</taxon>
        <taxon>Asteroideae</taxon>
        <taxon>Anthemideae</taxon>
        <taxon>Anthemidinae</taxon>
        <taxon>Tanacetum</taxon>
    </lineage>
</organism>
<dbReference type="GO" id="GO:0005829">
    <property type="term" value="C:cytosol"/>
    <property type="evidence" value="ECO:0007669"/>
    <property type="project" value="TreeGrafter"/>
</dbReference>
<keyword evidence="3" id="KW-0378">Hydrolase</keyword>
<accession>A0A699X7J4</accession>
<evidence type="ECO:0000259" key="8">
    <source>
        <dbReference type="PROSITE" id="PS51192"/>
    </source>
</evidence>
<comment type="catalytic activity">
    <reaction evidence="7">
        <text>ATP + H2O = ADP + phosphate + H(+)</text>
        <dbReference type="Rhea" id="RHEA:13065"/>
        <dbReference type="ChEBI" id="CHEBI:15377"/>
        <dbReference type="ChEBI" id="CHEBI:15378"/>
        <dbReference type="ChEBI" id="CHEBI:30616"/>
        <dbReference type="ChEBI" id="CHEBI:43474"/>
        <dbReference type="ChEBI" id="CHEBI:456216"/>
        <dbReference type="EC" id="3.6.4.13"/>
    </reaction>
</comment>
<evidence type="ECO:0000256" key="6">
    <source>
        <dbReference type="ARBA" id="ARBA00022884"/>
    </source>
</evidence>
<dbReference type="InterPro" id="IPR011545">
    <property type="entry name" value="DEAD/DEAH_box_helicase_dom"/>
</dbReference>
<evidence type="ECO:0000256" key="7">
    <source>
        <dbReference type="ARBA" id="ARBA00047984"/>
    </source>
</evidence>
<dbReference type="PROSITE" id="PS51192">
    <property type="entry name" value="HELICASE_ATP_BIND_1"/>
    <property type="match status" value="1"/>
</dbReference>
<keyword evidence="2" id="KW-0547">Nucleotide-binding</keyword>
<reference evidence="9" key="1">
    <citation type="journal article" date="2019" name="Sci. Rep.">
        <title>Draft genome of Tanacetum cinerariifolium, the natural source of mosquito coil.</title>
        <authorList>
            <person name="Yamashiro T."/>
            <person name="Shiraishi A."/>
            <person name="Satake H."/>
            <person name="Nakayama K."/>
        </authorList>
    </citation>
    <scope>NUCLEOTIDE SEQUENCE</scope>
</reference>
<dbReference type="EC" id="3.6.4.13" evidence="1"/>
<dbReference type="Gene3D" id="3.40.50.300">
    <property type="entry name" value="P-loop containing nucleotide triphosphate hydrolases"/>
    <property type="match status" value="1"/>
</dbReference>
<evidence type="ECO:0000256" key="4">
    <source>
        <dbReference type="ARBA" id="ARBA00022806"/>
    </source>
</evidence>
<dbReference type="EMBL" id="BKCJ011799354">
    <property type="protein sequence ID" value="GFD53858.1"/>
    <property type="molecule type" value="Genomic_DNA"/>
</dbReference>
<dbReference type="GO" id="GO:0003724">
    <property type="term" value="F:RNA helicase activity"/>
    <property type="evidence" value="ECO:0007669"/>
    <property type="project" value="UniProtKB-EC"/>
</dbReference>
<sequence length="100" mass="11091">LPDIVIATSTRANQWVNNESLKLDALQHLIIDEADLVISYDGEEYLQSLAALLPPGVQKLMMSATLTEEIDTLKTLFFVDGEEPEVLDLSSEEAKEQTTL</sequence>
<dbReference type="PANTHER" id="PTHR47959:SF21">
    <property type="entry name" value="DEAD-BOX HELICASE 56"/>
    <property type="match status" value="1"/>
</dbReference>
<comment type="caution">
    <text evidence="9">The sequence shown here is derived from an EMBL/GenBank/DDBJ whole genome shotgun (WGS) entry which is preliminary data.</text>
</comment>
<evidence type="ECO:0000256" key="1">
    <source>
        <dbReference type="ARBA" id="ARBA00012552"/>
    </source>
</evidence>
<proteinExistence type="predicted"/>
<keyword evidence="6" id="KW-0694">RNA-binding</keyword>
<feature type="non-terminal residue" evidence="9">
    <location>
        <position position="100"/>
    </location>
</feature>
<feature type="domain" description="Helicase ATP-binding" evidence="8">
    <location>
        <begin position="1"/>
        <end position="84"/>
    </location>
</feature>
<name>A0A699X7J4_TANCI</name>
<dbReference type="SUPFAM" id="SSF52540">
    <property type="entry name" value="P-loop containing nucleoside triphosphate hydrolases"/>
    <property type="match status" value="1"/>
</dbReference>
<dbReference type="InterPro" id="IPR027417">
    <property type="entry name" value="P-loop_NTPase"/>
</dbReference>
<dbReference type="Pfam" id="PF00270">
    <property type="entry name" value="DEAD"/>
    <property type="match status" value="1"/>
</dbReference>
<keyword evidence="5" id="KW-0067">ATP-binding</keyword>
<dbReference type="InterPro" id="IPR014001">
    <property type="entry name" value="Helicase_ATP-bd"/>
</dbReference>
<evidence type="ECO:0000256" key="3">
    <source>
        <dbReference type="ARBA" id="ARBA00022801"/>
    </source>
</evidence>
<dbReference type="PANTHER" id="PTHR47959">
    <property type="entry name" value="ATP-DEPENDENT RNA HELICASE RHLE-RELATED"/>
    <property type="match status" value="1"/>
</dbReference>
<evidence type="ECO:0000313" key="9">
    <source>
        <dbReference type="EMBL" id="GFD53858.1"/>
    </source>
</evidence>
<dbReference type="InterPro" id="IPR050079">
    <property type="entry name" value="DEAD_box_RNA_helicase"/>
</dbReference>
<protein>
    <recommendedName>
        <fullName evidence="1">RNA helicase</fullName>
        <ecNumber evidence="1">3.6.4.13</ecNumber>
    </recommendedName>
</protein>
<gene>
    <name evidence="9" type="ORF">Tci_925827</name>
</gene>
<dbReference type="GO" id="GO:0016787">
    <property type="term" value="F:hydrolase activity"/>
    <property type="evidence" value="ECO:0007669"/>
    <property type="project" value="UniProtKB-KW"/>
</dbReference>
<evidence type="ECO:0000256" key="2">
    <source>
        <dbReference type="ARBA" id="ARBA00022741"/>
    </source>
</evidence>
<dbReference type="GO" id="GO:0003723">
    <property type="term" value="F:RNA binding"/>
    <property type="evidence" value="ECO:0007669"/>
    <property type="project" value="UniProtKB-KW"/>
</dbReference>
<dbReference type="AlphaFoldDB" id="A0A699X7J4"/>
<keyword evidence="4" id="KW-0347">Helicase</keyword>
<dbReference type="GO" id="GO:0005524">
    <property type="term" value="F:ATP binding"/>
    <property type="evidence" value="ECO:0007669"/>
    <property type="project" value="UniProtKB-KW"/>
</dbReference>
<feature type="non-terminal residue" evidence="9">
    <location>
        <position position="1"/>
    </location>
</feature>